<evidence type="ECO:0000313" key="2">
    <source>
        <dbReference type="EMBL" id="NSL53613.1"/>
    </source>
</evidence>
<dbReference type="EMBL" id="JABCSC020000001">
    <property type="protein sequence ID" value="NSL53613.1"/>
    <property type="molecule type" value="Genomic_DNA"/>
</dbReference>
<protein>
    <submittedName>
        <fullName evidence="2">PilZ domain-containing protein</fullName>
    </submittedName>
</protein>
<gene>
    <name evidence="2" type="ORF">HJ583_001105</name>
</gene>
<comment type="caution">
    <text evidence="2">The sequence shown here is derived from an EMBL/GenBank/DDBJ whole genome shotgun (WGS) entry which is preliminary data.</text>
</comment>
<accession>A0ABX2IBK5</accession>
<sequence>MNASVCHQDRAYLRHPSELPIHIHCESHKGRSLRRLANVSVGGLACRSEEPLPVGSEVSVEIPIGREPFRAKGAVKWCRHSHTCYELGIQFEAHEDAFAVRMVEQLCYIERYRREVMKKEGRDIDSATAAFEWINLYAAKFPHIS</sequence>
<dbReference type="SUPFAM" id="SSF141371">
    <property type="entry name" value="PilZ domain-like"/>
    <property type="match status" value="1"/>
</dbReference>
<dbReference type="Proteomes" id="UP000778523">
    <property type="component" value="Unassembled WGS sequence"/>
</dbReference>
<evidence type="ECO:0000313" key="3">
    <source>
        <dbReference type="Proteomes" id="UP000778523"/>
    </source>
</evidence>
<organism evidence="2 3">
    <name type="scientific">Uliginosibacterium aquaticum</name>
    <dbReference type="NCBI Taxonomy" id="2731212"/>
    <lineage>
        <taxon>Bacteria</taxon>
        <taxon>Pseudomonadati</taxon>
        <taxon>Pseudomonadota</taxon>
        <taxon>Betaproteobacteria</taxon>
        <taxon>Rhodocyclales</taxon>
        <taxon>Zoogloeaceae</taxon>
        <taxon>Uliginosibacterium</taxon>
    </lineage>
</organism>
<dbReference type="RefSeq" id="WP_170019766.1">
    <property type="nucleotide sequence ID" value="NZ_JABCSC020000001.1"/>
</dbReference>
<proteinExistence type="predicted"/>
<feature type="domain" description="PilZ" evidence="1">
    <location>
        <begin position="8"/>
        <end position="96"/>
    </location>
</feature>
<dbReference type="Gene3D" id="2.40.10.220">
    <property type="entry name" value="predicted glycosyltransferase like domains"/>
    <property type="match status" value="1"/>
</dbReference>
<dbReference type="InterPro" id="IPR009875">
    <property type="entry name" value="PilZ_domain"/>
</dbReference>
<keyword evidence="3" id="KW-1185">Reference proteome</keyword>
<name>A0ABX2IBK5_9RHOO</name>
<evidence type="ECO:0000259" key="1">
    <source>
        <dbReference type="Pfam" id="PF07238"/>
    </source>
</evidence>
<dbReference type="Pfam" id="PF07238">
    <property type="entry name" value="PilZ"/>
    <property type="match status" value="1"/>
</dbReference>
<reference evidence="2 3" key="1">
    <citation type="submission" date="2020-06" db="EMBL/GenBank/DDBJ databases">
        <title>Draft genome of Uliginosibacterium sp. IMCC34675.</title>
        <authorList>
            <person name="Song J."/>
        </authorList>
    </citation>
    <scope>NUCLEOTIDE SEQUENCE [LARGE SCALE GENOMIC DNA]</scope>
    <source>
        <strain evidence="2 3">IMCC34675</strain>
    </source>
</reference>